<dbReference type="EMBL" id="VOLQ01000004">
    <property type="protein sequence ID" value="TWX70512.1"/>
    <property type="molecule type" value="Genomic_DNA"/>
</dbReference>
<evidence type="ECO:0000313" key="5">
    <source>
        <dbReference type="Proteomes" id="UP000321525"/>
    </source>
</evidence>
<reference evidence="4 6" key="1">
    <citation type="submission" date="2019-07" db="EMBL/GenBank/DDBJ databases">
        <title>Genomes of sea-ice associated Colwellia species.</title>
        <authorList>
            <person name="Bowman J.P."/>
        </authorList>
    </citation>
    <scope>NUCLEOTIDE SEQUENCE [LARGE SCALE GENOMIC DNA]</scope>
    <source>
        <strain evidence="3 5">ACAM 607</strain>
        <strain evidence="4 6">IC036</strain>
    </source>
</reference>
<evidence type="ECO:0000313" key="3">
    <source>
        <dbReference type="EMBL" id="TWX62110.1"/>
    </source>
</evidence>
<feature type="domain" description="Cell wall-active antibiotics response LiaF-like C-terminal" evidence="2">
    <location>
        <begin position="102"/>
        <end position="164"/>
    </location>
</feature>
<protein>
    <submittedName>
        <fullName evidence="4">DUF1707 domain-containing protein</fullName>
    </submittedName>
</protein>
<dbReference type="OrthoDB" id="3625082at2"/>
<gene>
    <name evidence="3" type="ORF">ESZ26_03820</name>
    <name evidence="4" type="ORF">ESZ27_03075</name>
</gene>
<dbReference type="InterPro" id="IPR024425">
    <property type="entry name" value="LiaF-like_C"/>
</dbReference>
<dbReference type="AlphaFoldDB" id="A0A5C6QPL1"/>
<dbReference type="PANTHER" id="PTHR40763:SF5">
    <property type="entry name" value="MEMBRANE PROTEIN"/>
    <property type="match status" value="1"/>
</dbReference>
<dbReference type="EMBL" id="VOLR01000004">
    <property type="protein sequence ID" value="TWX62110.1"/>
    <property type="molecule type" value="Genomic_DNA"/>
</dbReference>
<keyword evidence="5" id="KW-1185">Reference proteome</keyword>
<dbReference type="Proteomes" id="UP000321917">
    <property type="component" value="Unassembled WGS sequence"/>
</dbReference>
<evidence type="ECO:0000259" key="1">
    <source>
        <dbReference type="Pfam" id="PF08044"/>
    </source>
</evidence>
<evidence type="ECO:0000313" key="6">
    <source>
        <dbReference type="Proteomes" id="UP000321917"/>
    </source>
</evidence>
<comment type="caution">
    <text evidence="4">The sequence shown here is derived from an EMBL/GenBank/DDBJ whole genome shotgun (WGS) entry which is preliminary data.</text>
</comment>
<dbReference type="Proteomes" id="UP000321525">
    <property type="component" value="Unassembled WGS sequence"/>
</dbReference>
<dbReference type="Pfam" id="PF08044">
    <property type="entry name" value="DUF1707"/>
    <property type="match status" value="1"/>
</dbReference>
<name>A0A5C6QPL1_9GAMM</name>
<dbReference type="InterPro" id="IPR012551">
    <property type="entry name" value="DUF1707_SHOCT-like"/>
</dbReference>
<feature type="domain" description="DUF1707" evidence="1">
    <location>
        <begin position="8"/>
        <end position="58"/>
    </location>
</feature>
<organism evidence="4 6">
    <name type="scientific">Colwellia hornerae</name>
    <dbReference type="NCBI Taxonomy" id="89402"/>
    <lineage>
        <taxon>Bacteria</taxon>
        <taxon>Pseudomonadati</taxon>
        <taxon>Pseudomonadota</taxon>
        <taxon>Gammaproteobacteria</taxon>
        <taxon>Alteromonadales</taxon>
        <taxon>Colwelliaceae</taxon>
        <taxon>Colwellia</taxon>
    </lineage>
</organism>
<sequence>MAVNIADRPTDKVREEVVDQLVMNYSHGELSHEAFERRLDQAMASESNEELVELVADLDLTVDQEYIEKKKEDFRFNYSSAPTNESELLVNVFSGSGRSGEWRVAKEIKSISIFGGCDIDFSEAIFTQREVTVKVFCLFGGIDIFVPENVKVVSKAFCIFGGIDNKAPSTDYIDAPTIYVEGLVLFGALDIKLKRTLKERFTAFANGLKDIFN</sequence>
<dbReference type="Pfam" id="PF09922">
    <property type="entry name" value="LiaF-like_C"/>
    <property type="match status" value="1"/>
</dbReference>
<dbReference type="RefSeq" id="WP_146798188.1">
    <property type="nucleotide sequence ID" value="NZ_VOLP01000005.1"/>
</dbReference>
<accession>A0A5C6QPL1</accession>
<dbReference type="PANTHER" id="PTHR40763">
    <property type="entry name" value="MEMBRANE PROTEIN-RELATED"/>
    <property type="match status" value="1"/>
</dbReference>
<evidence type="ECO:0000259" key="2">
    <source>
        <dbReference type="Pfam" id="PF09922"/>
    </source>
</evidence>
<evidence type="ECO:0000313" key="4">
    <source>
        <dbReference type="EMBL" id="TWX70512.1"/>
    </source>
</evidence>
<proteinExistence type="predicted"/>